<feature type="compositionally biased region" description="Basic and acidic residues" evidence="1">
    <location>
        <begin position="51"/>
        <end position="60"/>
    </location>
</feature>
<keyword evidence="3" id="KW-1185">Reference proteome</keyword>
<feature type="compositionally biased region" description="Acidic residues" evidence="1">
    <location>
        <begin position="71"/>
        <end position="89"/>
    </location>
</feature>
<evidence type="ECO:0000313" key="3">
    <source>
        <dbReference type="Proteomes" id="UP001177670"/>
    </source>
</evidence>
<feature type="region of interest" description="Disordered" evidence="1">
    <location>
        <begin position="43"/>
        <end position="89"/>
    </location>
</feature>
<comment type="caution">
    <text evidence="2">The sequence shown here is derived from an EMBL/GenBank/DDBJ whole genome shotgun (WGS) entry which is preliminary data.</text>
</comment>
<dbReference type="EMBL" id="JAHYIQ010000004">
    <property type="protein sequence ID" value="KAK1132665.1"/>
    <property type="molecule type" value="Genomic_DNA"/>
</dbReference>
<name>A0AA40G8G6_9HYME</name>
<evidence type="ECO:0000313" key="2">
    <source>
        <dbReference type="EMBL" id="KAK1132665.1"/>
    </source>
</evidence>
<organism evidence="2 3">
    <name type="scientific">Melipona bicolor</name>
    <dbReference type="NCBI Taxonomy" id="60889"/>
    <lineage>
        <taxon>Eukaryota</taxon>
        <taxon>Metazoa</taxon>
        <taxon>Ecdysozoa</taxon>
        <taxon>Arthropoda</taxon>
        <taxon>Hexapoda</taxon>
        <taxon>Insecta</taxon>
        <taxon>Pterygota</taxon>
        <taxon>Neoptera</taxon>
        <taxon>Endopterygota</taxon>
        <taxon>Hymenoptera</taxon>
        <taxon>Apocrita</taxon>
        <taxon>Aculeata</taxon>
        <taxon>Apoidea</taxon>
        <taxon>Anthophila</taxon>
        <taxon>Apidae</taxon>
        <taxon>Melipona</taxon>
    </lineage>
</organism>
<accession>A0AA40G8G6</accession>
<dbReference type="Proteomes" id="UP001177670">
    <property type="component" value="Unassembled WGS sequence"/>
</dbReference>
<proteinExistence type="predicted"/>
<evidence type="ECO:0000256" key="1">
    <source>
        <dbReference type="SAM" id="MobiDB-lite"/>
    </source>
</evidence>
<sequence length="89" mass="9945">MAVETNKRITVTRIAEFFEGDSNLLAWHSIPSLAATRFATGTAGRAGWPLSDDKGAREKTNCLQRTKGGEEQQEDEDEEEEEEEENGEE</sequence>
<reference evidence="2" key="1">
    <citation type="submission" date="2021-10" db="EMBL/GenBank/DDBJ databases">
        <title>Melipona bicolor Genome sequencing and assembly.</title>
        <authorList>
            <person name="Araujo N.S."/>
            <person name="Arias M.C."/>
        </authorList>
    </citation>
    <scope>NUCLEOTIDE SEQUENCE</scope>
    <source>
        <strain evidence="2">USP_2M_L1-L4_2017</strain>
        <tissue evidence="2">Whole body</tissue>
    </source>
</reference>
<gene>
    <name evidence="2" type="ORF">K0M31_014050</name>
</gene>
<dbReference type="AlphaFoldDB" id="A0AA40G8G6"/>
<protein>
    <submittedName>
        <fullName evidence="2">Uncharacterized protein</fullName>
    </submittedName>
</protein>